<evidence type="ECO:0000313" key="2">
    <source>
        <dbReference type="Proteomes" id="UP000272412"/>
    </source>
</evidence>
<name>A0A3N4NDD3_9NEIS</name>
<sequence>MRVQPISGIGYIEPIVKKEGNSIEVYFPSYLTQNVAWTSGKYDLRAVLGNVVKTVMSGRVRIEPSVTPLVGDGIPDNELVRRENLSINFNGGSVIIDRNTDSAGGTGTNGKSAYELALDNGFTGNVSAWLESLKGERGQIGLPGSDGRAATIRVGSVTAGENVSVVNSGTEIDAVFDFTLPAVSGGGAPDFNPSVSVNLSESGEAGGRFEKDSDNGAYTLSLSLPEPKGEVPKFAVATKQVDENEPAIELNQSDDGYVLTFGLPKSWGSLGGTGDSSAIAKIAEFEEQLNALTFVQDLDKSATSAFFWHNTSDMGKLTEKNGIFYITSATHLRSFGFPGYGRSAVLKVIVLGAGFYMWELTVPETGVFATRLFRNNKWSKWNIINLQNQSFNPQYHRDAVVAYGSSSIATMADKLKAAIEPYGVNFINKASSGTGLDVVLLAVGAVKPRVKFPDGVIPAKGGGANAEFVFDGKTVSLHNQFLLLQNGVKLLVSGAGGAAQVTPRENVLAYEVDPNYEFPAQPYVISGYENGISIISSGKNDISANRKANDLKVDFDNIIKNLKPALQPRFLVVGQFSNPSYNAEQKNELNAYNRWQKQTYGMRYFDLVAFMQSEECKTAMQSATGAALSSEDEALLAEGCIPVAWSTEGTKAKASHLNDAAMSVVAPKIVQTLVTLGYIGALGSWSSINVPIV</sequence>
<gene>
    <name evidence="1" type="ORF">EGK74_04155</name>
</gene>
<dbReference type="AlphaFoldDB" id="A0A3N4NDD3"/>
<evidence type="ECO:0000313" key="1">
    <source>
        <dbReference type="EMBL" id="RPD89419.1"/>
    </source>
</evidence>
<dbReference type="Proteomes" id="UP000272412">
    <property type="component" value="Unassembled WGS sequence"/>
</dbReference>
<reference evidence="1 2" key="1">
    <citation type="submission" date="2018-11" db="EMBL/GenBank/DDBJ databases">
        <title>Neisseria weixii sp. nov. isolated from the rectal contents of plateau pika (Ochotona cruzoniae).</title>
        <authorList>
            <person name="Zhang G."/>
        </authorList>
    </citation>
    <scope>NUCLEOTIDE SEQUENCE [LARGE SCALE GENOMIC DNA]</scope>
    <source>
        <strain evidence="1 2">10009</strain>
    </source>
</reference>
<keyword evidence="2" id="KW-1185">Reference proteome</keyword>
<comment type="caution">
    <text evidence="1">The sequence shown here is derived from an EMBL/GenBank/DDBJ whole genome shotgun (WGS) entry which is preliminary data.</text>
</comment>
<protein>
    <submittedName>
        <fullName evidence="1">Uncharacterized protein</fullName>
    </submittedName>
</protein>
<dbReference type="EMBL" id="RPFL01000007">
    <property type="protein sequence ID" value="RPD89419.1"/>
    <property type="molecule type" value="Genomic_DNA"/>
</dbReference>
<proteinExistence type="predicted"/>
<accession>A0A3N4NDD3</accession>
<organism evidence="1 2">
    <name type="scientific">Neisseria weixii</name>
    <dbReference type="NCBI Taxonomy" id="1853276"/>
    <lineage>
        <taxon>Bacteria</taxon>
        <taxon>Pseudomonadati</taxon>
        <taxon>Pseudomonadota</taxon>
        <taxon>Betaproteobacteria</taxon>
        <taxon>Neisseriales</taxon>
        <taxon>Neisseriaceae</taxon>
        <taxon>Neisseria</taxon>
    </lineage>
</organism>